<keyword evidence="3" id="KW-1185">Reference proteome</keyword>
<protein>
    <submittedName>
        <fullName evidence="2">Uncharacterized protein</fullName>
    </submittedName>
</protein>
<evidence type="ECO:0000256" key="1">
    <source>
        <dbReference type="SAM" id="MobiDB-lite"/>
    </source>
</evidence>
<gene>
    <name evidence="2" type="ORF">CVLEPA_LOCUS25975</name>
</gene>
<evidence type="ECO:0000313" key="2">
    <source>
        <dbReference type="EMBL" id="CAK8692730.1"/>
    </source>
</evidence>
<name>A0ABP0GR72_CLALP</name>
<accession>A0ABP0GR72</accession>
<feature type="region of interest" description="Disordered" evidence="1">
    <location>
        <begin position="1"/>
        <end position="20"/>
    </location>
</feature>
<evidence type="ECO:0000313" key="3">
    <source>
        <dbReference type="Proteomes" id="UP001642483"/>
    </source>
</evidence>
<comment type="caution">
    <text evidence="2">The sequence shown here is derived from an EMBL/GenBank/DDBJ whole genome shotgun (WGS) entry which is preliminary data.</text>
</comment>
<reference evidence="2 3" key="1">
    <citation type="submission" date="2024-02" db="EMBL/GenBank/DDBJ databases">
        <authorList>
            <person name="Daric V."/>
            <person name="Darras S."/>
        </authorList>
    </citation>
    <scope>NUCLEOTIDE SEQUENCE [LARGE SCALE GENOMIC DNA]</scope>
</reference>
<dbReference type="EMBL" id="CAWYQH010000130">
    <property type="protein sequence ID" value="CAK8692730.1"/>
    <property type="molecule type" value="Genomic_DNA"/>
</dbReference>
<dbReference type="Proteomes" id="UP001642483">
    <property type="component" value="Unassembled WGS sequence"/>
</dbReference>
<proteinExistence type="predicted"/>
<sequence>MKGENIKKKHDAHRWSEMKQKPSVSFENNVTPDVKVYFGSNLSPSMKGEDILKKTAFDGVFSLEEANRVLKRCYKML</sequence>
<organism evidence="2 3">
    <name type="scientific">Clavelina lepadiformis</name>
    <name type="common">Light-bulb sea squirt</name>
    <name type="synonym">Ascidia lepadiformis</name>
    <dbReference type="NCBI Taxonomy" id="159417"/>
    <lineage>
        <taxon>Eukaryota</taxon>
        <taxon>Metazoa</taxon>
        <taxon>Chordata</taxon>
        <taxon>Tunicata</taxon>
        <taxon>Ascidiacea</taxon>
        <taxon>Aplousobranchia</taxon>
        <taxon>Clavelinidae</taxon>
        <taxon>Clavelina</taxon>
    </lineage>
</organism>